<feature type="compositionally biased region" description="Polar residues" evidence="1">
    <location>
        <begin position="225"/>
        <end position="239"/>
    </location>
</feature>
<feature type="region of interest" description="Disordered" evidence="1">
    <location>
        <begin position="187"/>
        <end position="275"/>
    </location>
</feature>
<evidence type="ECO:0000313" key="3">
    <source>
        <dbReference type="Proteomes" id="UP000241769"/>
    </source>
</evidence>
<dbReference type="Proteomes" id="UP000241769">
    <property type="component" value="Unassembled WGS sequence"/>
</dbReference>
<feature type="compositionally biased region" description="Basic and acidic residues" evidence="1">
    <location>
        <begin position="240"/>
        <end position="257"/>
    </location>
</feature>
<feature type="compositionally biased region" description="Low complexity" evidence="1">
    <location>
        <begin position="198"/>
        <end position="209"/>
    </location>
</feature>
<dbReference type="AlphaFoldDB" id="A0A2P6N8Q2"/>
<keyword evidence="3" id="KW-1185">Reference proteome</keyword>
<protein>
    <submittedName>
        <fullName evidence="2">Uncharacterized protein</fullName>
    </submittedName>
</protein>
<accession>A0A2P6N8Q2</accession>
<comment type="caution">
    <text evidence="2">The sequence shown here is derived from an EMBL/GenBank/DDBJ whole genome shotgun (WGS) entry which is preliminary data.</text>
</comment>
<reference evidence="2 3" key="1">
    <citation type="journal article" date="2018" name="Genome Biol. Evol.">
        <title>Multiple Roots of Fruiting Body Formation in Amoebozoa.</title>
        <authorList>
            <person name="Hillmann F."/>
            <person name="Forbes G."/>
            <person name="Novohradska S."/>
            <person name="Ferling I."/>
            <person name="Riege K."/>
            <person name="Groth M."/>
            <person name="Westermann M."/>
            <person name="Marz M."/>
            <person name="Spaller T."/>
            <person name="Winckler T."/>
            <person name="Schaap P."/>
            <person name="Glockner G."/>
        </authorList>
    </citation>
    <scope>NUCLEOTIDE SEQUENCE [LARGE SCALE GENOMIC DNA]</scope>
    <source>
        <strain evidence="2 3">Jena</strain>
    </source>
</reference>
<sequence>MSESLDNSPESYESPVRTPIEDRFITLNLGASDTWEILSAAIEDYANQDDDSKKEPLLLNVIELFKTACKNGVVRGLCLEKHAKYSWWITCGVAKPGDGQWIVKTGGAKVKGDISRASGSAICASSSKEYQLARWSFCNKSTQQKPDEETAQVHLYILNDPGDIPPFPKPQFYPTLDSPITAEDERFLEEEEARRRSLPSSPLATTTSPQDSESNAPSVAVAPVTPTSTNKSSRRSATSKTEDGGHITKRDDHEVKPTTEQTPPIDPLDEKGDPLQTWDVLNDTITSYVNEKGKHKKEEFLVQVNEHFKKACDNGTARRLSVSKHERWVICNVSDRKPASGTWTVKLGGKKESNRGLKKGSGTAKCSRYEEAEKTYKLVRLSVGENERFQLIILKSPDDSTPPPPRSETVESPSAKKSPPSKVKPKEGARSPVSEVLANIKPVSS</sequence>
<feature type="compositionally biased region" description="Low complexity" evidence="1">
    <location>
        <begin position="412"/>
        <end position="421"/>
    </location>
</feature>
<dbReference type="InParanoid" id="A0A2P6N8Q2"/>
<feature type="region of interest" description="Disordered" evidence="1">
    <location>
        <begin position="394"/>
        <end position="445"/>
    </location>
</feature>
<organism evidence="2 3">
    <name type="scientific">Planoprotostelium fungivorum</name>
    <dbReference type="NCBI Taxonomy" id="1890364"/>
    <lineage>
        <taxon>Eukaryota</taxon>
        <taxon>Amoebozoa</taxon>
        <taxon>Evosea</taxon>
        <taxon>Variosea</taxon>
        <taxon>Cavosteliida</taxon>
        <taxon>Cavosteliaceae</taxon>
        <taxon>Planoprotostelium</taxon>
    </lineage>
</organism>
<dbReference type="EMBL" id="MDYQ01000153">
    <property type="protein sequence ID" value="PRP80338.1"/>
    <property type="molecule type" value="Genomic_DNA"/>
</dbReference>
<name>A0A2P6N8Q2_9EUKA</name>
<gene>
    <name evidence="2" type="ORF">PROFUN_12090</name>
</gene>
<proteinExistence type="predicted"/>
<evidence type="ECO:0000313" key="2">
    <source>
        <dbReference type="EMBL" id="PRP80338.1"/>
    </source>
</evidence>
<evidence type="ECO:0000256" key="1">
    <source>
        <dbReference type="SAM" id="MobiDB-lite"/>
    </source>
</evidence>